<dbReference type="EMBL" id="AOIU01000039">
    <property type="protein sequence ID" value="ELZ21573.1"/>
    <property type="molecule type" value="Genomic_DNA"/>
</dbReference>
<name>M0CG26_9EURY</name>
<dbReference type="AlphaFoldDB" id="M0CG26"/>
<dbReference type="eggNOG" id="ENOG502N5XU">
    <property type="taxonomic scope" value="Archaea"/>
</dbReference>
<dbReference type="OrthoDB" id="235168at2157"/>
<feature type="compositionally biased region" description="Acidic residues" evidence="1">
    <location>
        <begin position="1"/>
        <end position="11"/>
    </location>
</feature>
<reference evidence="2 3" key="1">
    <citation type="journal article" date="2014" name="PLoS Genet.">
        <title>Phylogenetically driven sequencing of extremely halophilic archaea reveals strategies for static and dynamic osmo-response.</title>
        <authorList>
            <person name="Becker E.A."/>
            <person name="Seitzer P.M."/>
            <person name="Tritt A."/>
            <person name="Larsen D."/>
            <person name="Krusor M."/>
            <person name="Yao A.I."/>
            <person name="Wu D."/>
            <person name="Madern D."/>
            <person name="Eisen J.A."/>
            <person name="Darling A.E."/>
            <person name="Facciotti M.T."/>
        </authorList>
    </citation>
    <scope>NUCLEOTIDE SEQUENCE [LARGE SCALE GENOMIC DNA]</scope>
    <source>
        <strain evidence="2 3">2-9-1</strain>
    </source>
</reference>
<feature type="compositionally biased region" description="Low complexity" evidence="1">
    <location>
        <begin position="90"/>
        <end position="108"/>
    </location>
</feature>
<accession>M0CG26</accession>
<organism evidence="2 3">
    <name type="scientific">Halosimplex carlsbadense 2-9-1</name>
    <dbReference type="NCBI Taxonomy" id="797114"/>
    <lineage>
        <taxon>Archaea</taxon>
        <taxon>Methanobacteriati</taxon>
        <taxon>Methanobacteriota</taxon>
        <taxon>Stenosarchaea group</taxon>
        <taxon>Halobacteria</taxon>
        <taxon>Halobacteriales</taxon>
        <taxon>Haloarculaceae</taxon>
        <taxon>Halosimplex</taxon>
    </lineage>
</organism>
<dbReference type="RefSeq" id="WP_006885395.1">
    <property type="nucleotide sequence ID" value="NZ_AOIU01000039.1"/>
</dbReference>
<comment type="caution">
    <text evidence="2">The sequence shown here is derived from an EMBL/GenBank/DDBJ whole genome shotgun (WGS) entry which is preliminary data.</text>
</comment>
<evidence type="ECO:0000313" key="3">
    <source>
        <dbReference type="Proteomes" id="UP000011626"/>
    </source>
</evidence>
<dbReference type="Proteomes" id="UP000011626">
    <property type="component" value="Unassembled WGS sequence"/>
</dbReference>
<gene>
    <name evidence="2" type="ORF">C475_18651</name>
</gene>
<feature type="region of interest" description="Disordered" evidence="1">
    <location>
        <begin position="1"/>
        <end position="122"/>
    </location>
</feature>
<feature type="region of interest" description="Disordered" evidence="1">
    <location>
        <begin position="156"/>
        <end position="184"/>
    </location>
</feature>
<feature type="compositionally biased region" description="Basic and acidic residues" evidence="1">
    <location>
        <begin position="169"/>
        <end position="184"/>
    </location>
</feature>
<proteinExistence type="predicted"/>
<evidence type="ECO:0000256" key="1">
    <source>
        <dbReference type="SAM" id="MobiDB-lite"/>
    </source>
</evidence>
<feature type="compositionally biased region" description="Basic and acidic residues" evidence="1">
    <location>
        <begin position="50"/>
        <end position="85"/>
    </location>
</feature>
<feature type="compositionally biased region" description="Polar residues" evidence="1">
    <location>
        <begin position="12"/>
        <end position="25"/>
    </location>
</feature>
<dbReference type="STRING" id="797114.C475_18651"/>
<evidence type="ECO:0000313" key="2">
    <source>
        <dbReference type="EMBL" id="ELZ21573.1"/>
    </source>
</evidence>
<protein>
    <submittedName>
        <fullName evidence="2">Uncharacterized protein</fullName>
    </submittedName>
</protein>
<keyword evidence="3" id="KW-1185">Reference proteome</keyword>
<sequence>MVYFPDEDNENDPPNRQSQTETAETPSPEEKLGQTVVKHLRQAPEVRVWMGEEKLRVAPTERESERDQAETEPSSTRDRDIDRGAANRKTASTPLSSSTGSTTESAGSIDRERQSSGLNGELNGELNVQNLTERQAKAYLLLEVTGGKISASQLAERTGYSSKGGAYNAREKWEQDRGLDEAEN</sequence>